<evidence type="ECO:0000313" key="2">
    <source>
        <dbReference type="EMBL" id="GAA1989078.1"/>
    </source>
</evidence>
<dbReference type="Pfam" id="PF09511">
    <property type="entry name" value="RNA_lig_T4_1"/>
    <property type="match status" value="1"/>
</dbReference>
<proteinExistence type="predicted"/>
<keyword evidence="3" id="KW-1185">Reference proteome</keyword>
<sequence>MSDQVTAGERPLLSDVLDPDELAREIADERVTRRAHPALPLSIYSYSRTCQYDQYWTPVTVRTRGLVVDDTTGRVAAWCLPKFFNHGQHGKFDYAPPLPDEPFEVYDKVDGSLGIVFHYDGAWRAASKGSFISDQAAWAQRYLDKADTAGLDPSVTYLAEIVYPENRIVVNYGDRRDLVLLAAFRADGTELPLREAAAAWQGVGSVVRTYDWSDTFGVIAALAEKNQHLDGADATGTDAEGWVVRFASGVRTKTKLTGYVSLHYRLTSVTPKHIWRALAVQRHPEATDVQIAQAIGVQTNEVVGMRRIPGGPMAPLLEDVPDEYDAWVRGVCDDLTARAAELTAKIEGAHGSLAHLAGDRGAYARAAKDFDGFVRSGMFLLLDGRPIAMHVWRAVKPEAVEAFRDDDEN</sequence>
<dbReference type="Proteomes" id="UP001499854">
    <property type="component" value="Unassembled WGS sequence"/>
</dbReference>
<organism evidence="2 3">
    <name type="scientific">Catenulispora subtropica</name>
    <dbReference type="NCBI Taxonomy" id="450798"/>
    <lineage>
        <taxon>Bacteria</taxon>
        <taxon>Bacillati</taxon>
        <taxon>Actinomycetota</taxon>
        <taxon>Actinomycetes</taxon>
        <taxon>Catenulisporales</taxon>
        <taxon>Catenulisporaceae</taxon>
        <taxon>Catenulispora</taxon>
    </lineage>
</organism>
<feature type="domain" description="T4 RNA ligase 1-like N-terminal" evidence="1">
    <location>
        <begin position="63"/>
        <end position="248"/>
    </location>
</feature>
<name>A0ABN2SM72_9ACTN</name>
<dbReference type="InterPro" id="IPR019039">
    <property type="entry name" value="T4-Rnl1-like_N"/>
</dbReference>
<protein>
    <recommendedName>
        <fullName evidence="1">T4 RNA ligase 1-like N-terminal domain-containing protein</fullName>
    </recommendedName>
</protein>
<reference evidence="2 3" key="1">
    <citation type="journal article" date="2019" name="Int. J. Syst. Evol. Microbiol.">
        <title>The Global Catalogue of Microorganisms (GCM) 10K type strain sequencing project: providing services to taxonomists for standard genome sequencing and annotation.</title>
        <authorList>
            <consortium name="The Broad Institute Genomics Platform"/>
            <consortium name="The Broad Institute Genome Sequencing Center for Infectious Disease"/>
            <person name="Wu L."/>
            <person name="Ma J."/>
        </authorList>
    </citation>
    <scope>NUCLEOTIDE SEQUENCE [LARGE SCALE GENOMIC DNA]</scope>
    <source>
        <strain evidence="2 3">JCM 16013</strain>
    </source>
</reference>
<evidence type="ECO:0000313" key="3">
    <source>
        <dbReference type="Proteomes" id="UP001499854"/>
    </source>
</evidence>
<comment type="caution">
    <text evidence="2">The sequence shown here is derived from an EMBL/GenBank/DDBJ whole genome shotgun (WGS) entry which is preliminary data.</text>
</comment>
<evidence type="ECO:0000259" key="1">
    <source>
        <dbReference type="Pfam" id="PF09511"/>
    </source>
</evidence>
<gene>
    <name evidence="2" type="ORF">GCM10009838_59970</name>
</gene>
<dbReference type="RefSeq" id="WP_344660502.1">
    <property type="nucleotide sequence ID" value="NZ_BAAAQM010000041.1"/>
</dbReference>
<accession>A0ABN2SM72</accession>
<dbReference type="EMBL" id="BAAAQM010000041">
    <property type="protein sequence ID" value="GAA1989078.1"/>
    <property type="molecule type" value="Genomic_DNA"/>
</dbReference>